<comment type="caution">
    <text evidence="2">The sequence shown here is derived from an EMBL/GenBank/DDBJ whole genome shotgun (WGS) entry which is preliminary data.</text>
</comment>
<proteinExistence type="predicted"/>
<organism evidence="2 3">
    <name type="scientific">Chryseobacterium pennipullorum</name>
    <dbReference type="NCBI Taxonomy" id="2258963"/>
    <lineage>
        <taxon>Bacteria</taxon>
        <taxon>Pseudomonadati</taxon>
        <taxon>Bacteroidota</taxon>
        <taxon>Flavobacteriia</taxon>
        <taxon>Flavobacteriales</taxon>
        <taxon>Weeksellaceae</taxon>
        <taxon>Chryseobacterium group</taxon>
        <taxon>Chryseobacterium</taxon>
    </lineage>
</organism>
<name>A0A3D9B4N6_9FLAO</name>
<evidence type="ECO:0008006" key="4">
    <source>
        <dbReference type="Google" id="ProtNLM"/>
    </source>
</evidence>
<accession>A0A3D9B4N6</accession>
<dbReference type="InterPro" id="IPR020271">
    <property type="entry name" value="Uncharacterised_MJ1172"/>
</dbReference>
<gene>
    <name evidence="2" type="ORF">DRF67_08160</name>
</gene>
<keyword evidence="3" id="KW-1185">Reference proteome</keyword>
<feature type="region of interest" description="Disordered" evidence="1">
    <location>
        <begin position="42"/>
        <end position="65"/>
    </location>
</feature>
<dbReference type="EMBL" id="QNVV01000005">
    <property type="protein sequence ID" value="REC48297.1"/>
    <property type="molecule type" value="Genomic_DNA"/>
</dbReference>
<dbReference type="Pfam" id="PF10884">
    <property type="entry name" value="DUF2683"/>
    <property type="match status" value="1"/>
</dbReference>
<dbReference type="RefSeq" id="WP_115927801.1">
    <property type="nucleotide sequence ID" value="NZ_QNVV01000005.1"/>
</dbReference>
<reference evidence="2 3" key="1">
    <citation type="submission" date="2018-06" db="EMBL/GenBank/DDBJ databases">
        <title>Novel Chryseobacterium species.</title>
        <authorList>
            <person name="Newman J."/>
            <person name="Hugo C."/>
            <person name="Oosthuizen L."/>
            <person name="Charimba G."/>
        </authorList>
    </citation>
    <scope>NUCLEOTIDE SEQUENCE [LARGE SCALE GENOMIC DNA]</scope>
    <source>
        <strain evidence="2 3">7_F195</strain>
    </source>
</reference>
<protein>
    <recommendedName>
        <fullName evidence="4">30S ribosomal protein S16</fullName>
    </recommendedName>
</protein>
<evidence type="ECO:0000313" key="2">
    <source>
        <dbReference type="EMBL" id="REC48297.1"/>
    </source>
</evidence>
<sequence length="65" mass="7164">MESIIVHPKNSMELNALKSVLKEMGIKFEKAHVKSAYNGQKVIKKASDNKNVKAAPKSSKPKGQE</sequence>
<dbReference type="AlphaFoldDB" id="A0A3D9B4N6"/>
<dbReference type="OrthoDB" id="1269010at2"/>
<evidence type="ECO:0000313" key="3">
    <source>
        <dbReference type="Proteomes" id="UP000256257"/>
    </source>
</evidence>
<dbReference type="Proteomes" id="UP000256257">
    <property type="component" value="Unassembled WGS sequence"/>
</dbReference>
<evidence type="ECO:0000256" key="1">
    <source>
        <dbReference type="SAM" id="MobiDB-lite"/>
    </source>
</evidence>